<accession>A0A0N5BD24</accession>
<evidence type="ECO:0000313" key="1">
    <source>
        <dbReference type="Proteomes" id="UP000046392"/>
    </source>
</evidence>
<proteinExistence type="predicted"/>
<dbReference type="WBParaSite" id="SPAL_0000391500.1">
    <property type="protein sequence ID" value="SPAL_0000391500.1"/>
    <property type="gene ID" value="SPAL_0000391500"/>
</dbReference>
<name>A0A0N5BD24_STREA</name>
<keyword evidence="1" id="KW-1185">Reference proteome</keyword>
<organism evidence="1 2">
    <name type="scientific">Strongyloides papillosus</name>
    <name type="common">Intestinal threadworm</name>
    <dbReference type="NCBI Taxonomy" id="174720"/>
    <lineage>
        <taxon>Eukaryota</taxon>
        <taxon>Metazoa</taxon>
        <taxon>Ecdysozoa</taxon>
        <taxon>Nematoda</taxon>
        <taxon>Chromadorea</taxon>
        <taxon>Rhabditida</taxon>
        <taxon>Tylenchina</taxon>
        <taxon>Panagrolaimomorpha</taxon>
        <taxon>Strongyloidoidea</taxon>
        <taxon>Strongyloididae</taxon>
        <taxon>Strongyloides</taxon>
    </lineage>
</organism>
<reference evidence="2" key="1">
    <citation type="submission" date="2017-02" db="UniProtKB">
        <authorList>
            <consortium name="WormBaseParasite"/>
        </authorList>
    </citation>
    <scope>IDENTIFICATION</scope>
</reference>
<dbReference type="Proteomes" id="UP000046392">
    <property type="component" value="Unplaced"/>
</dbReference>
<dbReference type="AlphaFoldDB" id="A0A0N5BD24"/>
<protein>
    <submittedName>
        <fullName evidence="2">DNA-directed RNA polymerase</fullName>
    </submittedName>
</protein>
<evidence type="ECO:0000313" key="2">
    <source>
        <dbReference type="WBParaSite" id="SPAL_0000391500.1"/>
    </source>
</evidence>
<sequence>MYNRIETGRFYTMELKSARTFTTKSNLKNFTTFDKGISLSHNSTVFHPTEKQFPFQYLNMLLEELDTVFECENYGQVNVVGVIAKIEDIVTHSNEAINVFTSRRVIFITNGEIIIPVYFYGELAFFNFQLGNLIRIRFGLVKPHLVCNKIITCNRTSYLVDVNNEEYNDLYDKGTKLDFDSMVFPDLSLAPSISEIIIGGKYLMQIRNTPPVKIEMQKFYTLAKISFFEMLQKSKDSQKEYGPFLRITLGDALVNIQHVTIFANKLSKIVPALSGQLTRLLDDGTDLNVYLKDLLHNPMAFRIKIYNFILLTSGGNPNSLSNKIIDYLELCSNYVYYDWNQYMRMDIIELKNLNNRSVLDNVVLNDQ</sequence>